<dbReference type="GO" id="GO:0006310">
    <property type="term" value="P:DNA recombination"/>
    <property type="evidence" value="ECO:0007669"/>
    <property type="project" value="InterPro"/>
</dbReference>
<protein>
    <recommendedName>
        <fullName evidence="3">DNA repair protein RecO</fullName>
    </recommendedName>
</protein>
<dbReference type="InterPro" id="IPR037278">
    <property type="entry name" value="ARFGAP/RecO"/>
</dbReference>
<dbReference type="OrthoDB" id="9804792at2"/>
<dbReference type="Pfam" id="PF02565">
    <property type="entry name" value="RecO_C"/>
    <property type="match status" value="1"/>
</dbReference>
<dbReference type="Proteomes" id="UP000244906">
    <property type="component" value="Unassembled WGS sequence"/>
</dbReference>
<dbReference type="InterPro" id="IPR003717">
    <property type="entry name" value="RecO"/>
</dbReference>
<dbReference type="RefSeq" id="WP_116688687.1">
    <property type="nucleotide sequence ID" value="NZ_CAWNYD010000011.1"/>
</dbReference>
<dbReference type="InterPro" id="IPR042242">
    <property type="entry name" value="RecO_C"/>
</dbReference>
<reference evidence="1 2" key="1">
    <citation type="submission" date="2018-04" db="EMBL/GenBank/DDBJ databases">
        <title>Thalassorhabdus spongiae gen. nov., sp. nov., isolated from a marine sponge in South-West Iceland.</title>
        <authorList>
            <person name="Knobloch S."/>
            <person name="Daussin A."/>
            <person name="Johannsson R."/>
            <person name="Marteinsson V.T."/>
        </authorList>
    </citation>
    <scope>NUCLEOTIDE SEQUENCE [LARGE SCALE GENOMIC DNA]</scope>
    <source>
        <strain evidence="1 2">Hp12</strain>
    </source>
</reference>
<gene>
    <name evidence="1" type="ORF">DC094_18895</name>
</gene>
<keyword evidence="2" id="KW-1185">Reference proteome</keyword>
<organism evidence="1 2">
    <name type="scientific">Pelagibaculum spongiae</name>
    <dbReference type="NCBI Taxonomy" id="2080658"/>
    <lineage>
        <taxon>Bacteria</taxon>
        <taxon>Pseudomonadati</taxon>
        <taxon>Pseudomonadota</taxon>
        <taxon>Gammaproteobacteria</taxon>
        <taxon>Oceanospirillales</taxon>
        <taxon>Pelagibaculum</taxon>
    </lineage>
</organism>
<dbReference type="SUPFAM" id="SSF57863">
    <property type="entry name" value="ArfGap/RecO-like zinc finger"/>
    <property type="match status" value="1"/>
</dbReference>
<dbReference type="GO" id="GO:0006302">
    <property type="term" value="P:double-strand break repair"/>
    <property type="evidence" value="ECO:0007669"/>
    <property type="project" value="TreeGrafter"/>
</dbReference>
<name>A0A2V1GWA4_9GAMM</name>
<dbReference type="Gene3D" id="1.20.1440.120">
    <property type="entry name" value="Recombination protein O, C-terminal domain"/>
    <property type="match status" value="1"/>
</dbReference>
<proteinExistence type="predicted"/>
<accession>A0A2V1GWA4</accession>
<dbReference type="AlphaFoldDB" id="A0A2V1GWA4"/>
<dbReference type="PANTHER" id="PTHR33991">
    <property type="entry name" value="DNA REPAIR PROTEIN RECO"/>
    <property type="match status" value="1"/>
</dbReference>
<sequence length="223" mass="25165">MTAGDRGYLIHKRPLTGRKYVGEFFLASSGRCSIVLSQSRQQPIPQSFTPLWVQYSGKSNLKRSGGIEAYAPSFALKNRALICGFYLNELLLKLMLDQDPATQLFSTYESTLQQLADGRTLARPLRAFELALLEQLGHSLSADGLDGSGQAIEPQLQYRWREKHGLTSDFKGSFSGQMILETLQQQWSCPEHLKQARILMQQMLNTLLNGRVLHSRKLLNHQV</sequence>
<comment type="caution">
    <text evidence="1">The sequence shown here is derived from an EMBL/GenBank/DDBJ whole genome shotgun (WGS) entry which is preliminary data.</text>
</comment>
<evidence type="ECO:0000313" key="2">
    <source>
        <dbReference type="Proteomes" id="UP000244906"/>
    </source>
</evidence>
<dbReference type="EMBL" id="QDDL01000011">
    <property type="protein sequence ID" value="PVZ64932.1"/>
    <property type="molecule type" value="Genomic_DNA"/>
</dbReference>
<evidence type="ECO:0008006" key="3">
    <source>
        <dbReference type="Google" id="ProtNLM"/>
    </source>
</evidence>
<dbReference type="PANTHER" id="PTHR33991:SF1">
    <property type="entry name" value="DNA REPAIR PROTEIN RECO"/>
    <property type="match status" value="1"/>
</dbReference>
<evidence type="ECO:0000313" key="1">
    <source>
        <dbReference type="EMBL" id="PVZ64932.1"/>
    </source>
</evidence>
<dbReference type="GO" id="GO:0043590">
    <property type="term" value="C:bacterial nucleoid"/>
    <property type="evidence" value="ECO:0007669"/>
    <property type="project" value="TreeGrafter"/>
</dbReference>